<reference evidence="2" key="1">
    <citation type="journal article" date="2020" name="mSystems">
        <title>Genome- and Community-Level Interaction Insights into Carbon Utilization and Element Cycling Functions of Hydrothermarchaeota in Hydrothermal Sediment.</title>
        <authorList>
            <person name="Zhou Z."/>
            <person name="Liu Y."/>
            <person name="Xu W."/>
            <person name="Pan J."/>
            <person name="Luo Z.H."/>
            <person name="Li M."/>
        </authorList>
    </citation>
    <scope>NUCLEOTIDE SEQUENCE [LARGE SCALE GENOMIC DNA]</scope>
    <source>
        <strain evidence="2">SpSt-747</strain>
    </source>
</reference>
<dbReference type="InterPro" id="IPR045865">
    <property type="entry name" value="ACT-like_dom_sf"/>
</dbReference>
<comment type="caution">
    <text evidence="2">The sequence shown here is derived from an EMBL/GenBank/DDBJ whole genome shotgun (WGS) entry which is preliminary data.</text>
</comment>
<protein>
    <recommendedName>
        <fullName evidence="1">ACT domain-containing protein</fullName>
    </recommendedName>
</protein>
<proteinExistence type="predicted"/>
<dbReference type="AlphaFoldDB" id="A0A7V3YG83"/>
<dbReference type="EMBL" id="DTFV01000043">
    <property type="protein sequence ID" value="HGI30256.1"/>
    <property type="molecule type" value="Genomic_DNA"/>
</dbReference>
<evidence type="ECO:0000259" key="1">
    <source>
        <dbReference type="PROSITE" id="PS51671"/>
    </source>
</evidence>
<dbReference type="InterPro" id="IPR002912">
    <property type="entry name" value="ACT_dom"/>
</dbReference>
<accession>A0A7V3YG83</accession>
<gene>
    <name evidence="2" type="ORF">ENV30_02940</name>
</gene>
<dbReference type="InterPro" id="IPR027271">
    <property type="entry name" value="Acetolactate_synth/TF_NikR_C"/>
</dbReference>
<sequence length="82" mass="9076">MARILLVKVGDRPKTAVRVQEVLTQYGCNIRTRLGLHEFASECDERDEGLIVLEIVGSPEEVEKLRSALEAIGNVKTVAVEL</sequence>
<dbReference type="Gene3D" id="3.30.70.1150">
    <property type="entry name" value="ACT-like. Chain A, domain 2"/>
    <property type="match status" value="1"/>
</dbReference>
<dbReference type="PROSITE" id="PS51671">
    <property type="entry name" value="ACT"/>
    <property type="match status" value="1"/>
</dbReference>
<evidence type="ECO:0000313" key="2">
    <source>
        <dbReference type="EMBL" id="HGI30256.1"/>
    </source>
</evidence>
<organism evidence="2">
    <name type="scientific">Candidatus Caldatribacterium californiense</name>
    <dbReference type="NCBI Taxonomy" id="1454726"/>
    <lineage>
        <taxon>Bacteria</taxon>
        <taxon>Pseudomonadati</taxon>
        <taxon>Atribacterota</taxon>
        <taxon>Atribacteria</taxon>
        <taxon>Atribacterales</taxon>
        <taxon>Candidatus Caldatribacteriaceae</taxon>
        <taxon>Candidatus Caldatribacterium</taxon>
    </lineage>
</organism>
<dbReference type="SUPFAM" id="SSF55021">
    <property type="entry name" value="ACT-like"/>
    <property type="match status" value="1"/>
</dbReference>
<name>A0A7V3YG83_9BACT</name>
<feature type="domain" description="ACT" evidence="1">
    <location>
        <begin position="4"/>
        <end position="82"/>
    </location>
</feature>